<reference evidence="1" key="1">
    <citation type="journal article" date="2020" name="Stud. Mycol.">
        <title>101 Dothideomycetes genomes: a test case for predicting lifestyles and emergence of pathogens.</title>
        <authorList>
            <person name="Haridas S."/>
            <person name="Albert R."/>
            <person name="Binder M."/>
            <person name="Bloem J."/>
            <person name="Labutti K."/>
            <person name="Salamov A."/>
            <person name="Andreopoulos B."/>
            <person name="Baker S."/>
            <person name="Barry K."/>
            <person name="Bills G."/>
            <person name="Bluhm B."/>
            <person name="Cannon C."/>
            <person name="Castanera R."/>
            <person name="Culley D."/>
            <person name="Daum C."/>
            <person name="Ezra D."/>
            <person name="Gonzalez J."/>
            <person name="Henrissat B."/>
            <person name="Kuo A."/>
            <person name="Liang C."/>
            <person name="Lipzen A."/>
            <person name="Lutzoni F."/>
            <person name="Magnuson J."/>
            <person name="Mondo S."/>
            <person name="Nolan M."/>
            <person name="Ohm R."/>
            <person name="Pangilinan J."/>
            <person name="Park H.-J."/>
            <person name="Ramirez L."/>
            <person name="Alfaro M."/>
            <person name="Sun H."/>
            <person name="Tritt A."/>
            <person name="Yoshinaga Y."/>
            <person name="Zwiers L.-H."/>
            <person name="Turgeon B."/>
            <person name="Goodwin S."/>
            <person name="Spatafora J."/>
            <person name="Crous P."/>
            <person name="Grigoriev I."/>
        </authorList>
    </citation>
    <scope>NUCLEOTIDE SEQUENCE</scope>
    <source>
        <strain evidence="1">CBS 121167</strain>
    </source>
</reference>
<dbReference type="Proteomes" id="UP000799438">
    <property type="component" value="Unassembled WGS sequence"/>
</dbReference>
<organism evidence="1 2">
    <name type="scientific">Aplosporella prunicola CBS 121167</name>
    <dbReference type="NCBI Taxonomy" id="1176127"/>
    <lineage>
        <taxon>Eukaryota</taxon>
        <taxon>Fungi</taxon>
        <taxon>Dikarya</taxon>
        <taxon>Ascomycota</taxon>
        <taxon>Pezizomycotina</taxon>
        <taxon>Dothideomycetes</taxon>
        <taxon>Dothideomycetes incertae sedis</taxon>
        <taxon>Botryosphaeriales</taxon>
        <taxon>Aplosporellaceae</taxon>
        <taxon>Aplosporella</taxon>
    </lineage>
</organism>
<dbReference type="RefSeq" id="XP_033396837.1">
    <property type="nucleotide sequence ID" value="XM_033540663.1"/>
</dbReference>
<sequence length="53" mass="5557">MTFCRTEGYFACAVVHSGLGAIAVVIEAKVPITCDFGLSRSLESTLGGVTFVM</sequence>
<dbReference type="AlphaFoldDB" id="A0A6A6BD34"/>
<accession>A0A6A6BD34</accession>
<proteinExistence type="predicted"/>
<name>A0A6A6BD34_9PEZI</name>
<evidence type="ECO:0000313" key="2">
    <source>
        <dbReference type="Proteomes" id="UP000799438"/>
    </source>
</evidence>
<evidence type="ECO:0000313" key="1">
    <source>
        <dbReference type="EMBL" id="KAF2141124.1"/>
    </source>
</evidence>
<dbReference type="GeneID" id="54298159"/>
<gene>
    <name evidence="1" type="ORF">K452DRAFT_288496</name>
</gene>
<protein>
    <submittedName>
        <fullName evidence="1">Uncharacterized protein</fullName>
    </submittedName>
</protein>
<dbReference type="EMBL" id="ML995488">
    <property type="protein sequence ID" value="KAF2141124.1"/>
    <property type="molecule type" value="Genomic_DNA"/>
</dbReference>
<keyword evidence="2" id="KW-1185">Reference proteome</keyword>